<accession>A0A1N7PF84</accession>
<dbReference type="PROSITE" id="PS51127">
    <property type="entry name" value="BIG1"/>
    <property type="match status" value="1"/>
</dbReference>
<sequence>MWMELGDRQGDLKRTLSGIASAAIVLGAISPVAFADTSSGLTQGNPLPITVNGQIIAIPYEMVGVDSGNQTGFFPIYYFDEALAKLGIQATWNGVTHTWALTDANVNASSVSVAGGVGTGNTTVTLNGTPIKMFNTQVAKDPAGGPNAQVTTYMPIFYVSNILNALNINGKFSGQTGLQVYSAQPGLAVKVTGVTMGNGTAANPYLNTTGDTATVSLQLADANGNPVPNAPVSLTFSGGSVPTVEQNNSYVTVTAGSSGTYTAQVTTDANGMATFVVTGQGAYTLTIAGTGQYAGSSQTIYLTLANNNPVIVAGNTSPTVSTASNITQGLVPVTVTIPGASANQQVTFYLAGGSNGQQAHFVNSQGAAIGSNPGTGAPTDSYEEYITYTNSSGQATVYVNSYYTGNFTVYAVSGSNTVSTTINYQAPASSTTTSVVGLAVSGAAPSYNSSTNSYQAANVTNISGVSTGTPVYVSPLSSTSSSTDAVVTNASVTYTLQLASGQTLGSLYFDNGKGTATASQWNASSATLPTSATAAGATVQLTATYTSGTGYTWVVNGVAISNLTTTTPVFGFTVSGAGQVTITSGSAKATASFVAGPQTPAYVGYANPFSVNLGTQGLGSGTLQFEVFDTNGNPVANQSVPVVLADEVADLGTTGSLWITAVNGTVLQTNIGGTNYYTPIYLNSAFNSGSTAKVSSPAGYASVSIPGVVSWQAGQNSSSSTTANSTMYVTTNAQGDVSLTFGYANVPYYAASSGLAYSPAYSTSTSSTTVNLYTTYGATTGGTVLEIGTSKEVSSAPSTVVGNVQVGGQG</sequence>
<dbReference type="InterPro" id="IPR003344">
    <property type="entry name" value="Big_1_dom"/>
</dbReference>
<organism evidence="3 4">
    <name type="scientific">Alicyclobacillus vulcanalis</name>
    <dbReference type="NCBI Taxonomy" id="252246"/>
    <lineage>
        <taxon>Bacteria</taxon>
        <taxon>Bacillati</taxon>
        <taxon>Bacillota</taxon>
        <taxon>Bacilli</taxon>
        <taxon>Bacillales</taxon>
        <taxon>Alicyclobacillaceae</taxon>
        <taxon>Alicyclobacillus</taxon>
    </lineage>
</organism>
<keyword evidence="4" id="KW-1185">Reference proteome</keyword>
<evidence type="ECO:0000313" key="3">
    <source>
        <dbReference type="EMBL" id="SIT09180.1"/>
    </source>
</evidence>
<feature type="domain" description="Big-1" evidence="2">
    <location>
        <begin position="190"/>
        <end position="280"/>
    </location>
</feature>
<evidence type="ECO:0000313" key="4">
    <source>
        <dbReference type="Proteomes" id="UP000186156"/>
    </source>
</evidence>
<dbReference type="AlphaFoldDB" id="A0A1N7PF84"/>
<protein>
    <recommendedName>
        <fullName evidence="2">Big-1 domain-containing protein</fullName>
    </recommendedName>
</protein>
<proteinExistence type="inferred from homology"/>
<dbReference type="InterPro" id="IPR013783">
    <property type="entry name" value="Ig-like_fold"/>
</dbReference>
<evidence type="ECO:0000259" key="2">
    <source>
        <dbReference type="PROSITE" id="PS51127"/>
    </source>
</evidence>
<dbReference type="SUPFAM" id="SSF49373">
    <property type="entry name" value="Invasin/intimin cell-adhesion fragments"/>
    <property type="match status" value="1"/>
</dbReference>
<name>A0A1N7PF84_9BACL</name>
<evidence type="ECO:0000256" key="1">
    <source>
        <dbReference type="ARBA" id="ARBA00010116"/>
    </source>
</evidence>
<gene>
    <name evidence="3" type="ORF">SAMN05421799_11313</name>
</gene>
<dbReference type="Proteomes" id="UP000186156">
    <property type="component" value="Unassembled WGS sequence"/>
</dbReference>
<dbReference type="InterPro" id="IPR008964">
    <property type="entry name" value="Invasin/intimin_cell_adhesion"/>
</dbReference>
<dbReference type="EMBL" id="FTOO01000013">
    <property type="protein sequence ID" value="SIT09180.1"/>
    <property type="molecule type" value="Genomic_DNA"/>
</dbReference>
<comment type="similarity">
    <text evidence="1">Belongs to the intimin/invasin family.</text>
</comment>
<dbReference type="STRING" id="252246.SAMN05421799_11313"/>
<reference evidence="4" key="1">
    <citation type="submission" date="2017-01" db="EMBL/GenBank/DDBJ databases">
        <authorList>
            <person name="Varghese N."/>
            <person name="Submissions S."/>
        </authorList>
    </citation>
    <scope>NUCLEOTIDE SEQUENCE [LARGE SCALE GENOMIC DNA]</scope>
    <source>
        <strain evidence="4">DSM 16176</strain>
    </source>
</reference>
<dbReference type="Gene3D" id="2.60.40.10">
    <property type="entry name" value="Immunoglobulins"/>
    <property type="match status" value="1"/>
</dbReference>